<proteinExistence type="predicted"/>
<keyword evidence="3" id="KW-0460">Magnesium</keyword>
<evidence type="ECO:0000256" key="5">
    <source>
        <dbReference type="ARBA" id="ARBA00023277"/>
    </source>
</evidence>
<comment type="cofactor">
    <cofactor evidence="1">
        <name>Mg(2+)</name>
        <dbReference type="ChEBI" id="CHEBI:18420"/>
    </cofactor>
</comment>
<protein>
    <recommendedName>
        <fullName evidence="8">Alpha-D-phosphohexomutase alpha/beta/alpha domain-containing protein</fullName>
    </recommendedName>
</protein>
<reference evidence="6 7" key="1">
    <citation type="submission" date="2019-01" db="EMBL/GenBank/DDBJ databases">
        <title>Sequencing of cultivated peanut Arachis hypogaea provides insights into genome evolution and oil improvement.</title>
        <authorList>
            <person name="Chen X."/>
        </authorList>
    </citation>
    <scope>NUCLEOTIDE SEQUENCE [LARGE SCALE GENOMIC DNA]</scope>
    <source>
        <strain evidence="7">cv. Fuhuasheng</strain>
        <tissue evidence="6">Leaves</tissue>
    </source>
</reference>
<dbReference type="Proteomes" id="UP000289738">
    <property type="component" value="Chromosome A09"/>
</dbReference>
<dbReference type="GO" id="GO:0005829">
    <property type="term" value="C:cytosol"/>
    <property type="evidence" value="ECO:0007669"/>
    <property type="project" value="TreeGrafter"/>
</dbReference>
<dbReference type="InterPro" id="IPR005841">
    <property type="entry name" value="Alpha-D-phosphohexomutase_SF"/>
</dbReference>
<keyword evidence="7" id="KW-1185">Reference proteome</keyword>
<dbReference type="Gene3D" id="3.40.120.10">
    <property type="entry name" value="Alpha-D-Glucose-1,6-Bisphosphate, subunit A, domain 3"/>
    <property type="match status" value="1"/>
</dbReference>
<dbReference type="EMBL" id="SDMP01000009">
    <property type="protein sequence ID" value="RYR37563.1"/>
    <property type="molecule type" value="Genomic_DNA"/>
</dbReference>
<name>A0A445BFV8_ARAHY</name>
<gene>
    <name evidence="6" type="ORF">Ahy_A09g042435</name>
</gene>
<evidence type="ECO:0000256" key="1">
    <source>
        <dbReference type="ARBA" id="ARBA00001946"/>
    </source>
</evidence>
<dbReference type="PANTHER" id="PTHR22573">
    <property type="entry name" value="PHOSPHOHEXOMUTASE FAMILY MEMBER"/>
    <property type="match status" value="1"/>
</dbReference>
<organism evidence="6 7">
    <name type="scientific">Arachis hypogaea</name>
    <name type="common">Peanut</name>
    <dbReference type="NCBI Taxonomy" id="3818"/>
    <lineage>
        <taxon>Eukaryota</taxon>
        <taxon>Viridiplantae</taxon>
        <taxon>Streptophyta</taxon>
        <taxon>Embryophyta</taxon>
        <taxon>Tracheophyta</taxon>
        <taxon>Spermatophyta</taxon>
        <taxon>Magnoliopsida</taxon>
        <taxon>eudicotyledons</taxon>
        <taxon>Gunneridae</taxon>
        <taxon>Pentapetalae</taxon>
        <taxon>rosids</taxon>
        <taxon>fabids</taxon>
        <taxon>Fabales</taxon>
        <taxon>Fabaceae</taxon>
        <taxon>Papilionoideae</taxon>
        <taxon>50 kb inversion clade</taxon>
        <taxon>dalbergioids sensu lato</taxon>
        <taxon>Dalbergieae</taxon>
        <taxon>Pterocarpus clade</taxon>
        <taxon>Arachis</taxon>
    </lineage>
</organism>
<keyword evidence="4" id="KW-0413">Isomerase</keyword>
<dbReference type="SUPFAM" id="SSF53738">
    <property type="entry name" value="Phosphoglucomutase, first 3 domains"/>
    <property type="match status" value="1"/>
</dbReference>
<dbReference type="InterPro" id="IPR045244">
    <property type="entry name" value="PGM"/>
</dbReference>
<evidence type="ECO:0000256" key="3">
    <source>
        <dbReference type="ARBA" id="ARBA00022842"/>
    </source>
</evidence>
<dbReference type="GO" id="GO:0046872">
    <property type="term" value="F:metal ion binding"/>
    <property type="evidence" value="ECO:0007669"/>
    <property type="project" value="UniProtKB-KW"/>
</dbReference>
<evidence type="ECO:0008006" key="8">
    <source>
        <dbReference type="Google" id="ProtNLM"/>
    </source>
</evidence>
<keyword evidence="5" id="KW-0119">Carbohydrate metabolism</keyword>
<sequence>MRTQKSWKYIITISVIHEAILSKHRSVQVKESAVFLTMSSCYENEIIKWSNKNISLLPNESNEIQDCPTTTSQIYMIIFSYAYHCQYLPFSTWIGMRRSNLSSSLASCTLKPIHNLCHARPLLRATIGASQSYHHHRFQLIQIKLPLQLGIRDVIERTLLEIRFTFDAMHAVTGAYAKPIFVDKLGASPDSIANGIPLEDFGHGHPDPNLTDLVNILYAENGPDFGAASDGEKCLCKKITSQTGYRHCLIHCLQRITRMVYWCWEVRVDTSTGKLRREGILSTPAVSAVIRKQKSSSRPI</sequence>
<dbReference type="InterPro" id="IPR016055">
    <property type="entry name" value="A-D-PHexomutase_a/b/a-I/II/III"/>
</dbReference>
<dbReference type="PANTHER" id="PTHR22573:SF59">
    <property type="entry name" value="PHOSPHOGLUCOMUTASE, CHLOROPLASTIC"/>
    <property type="match status" value="1"/>
</dbReference>
<accession>A0A445BFV8</accession>
<dbReference type="PRINTS" id="PR00509">
    <property type="entry name" value="PGMPMM"/>
</dbReference>
<dbReference type="GO" id="GO:0005975">
    <property type="term" value="P:carbohydrate metabolic process"/>
    <property type="evidence" value="ECO:0007669"/>
    <property type="project" value="InterPro"/>
</dbReference>
<evidence type="ECO:0000256" key="4">
    <source>
        <dbReference type="ARBA" id="ARBA00023235"/>
    </source>
</evidence>
<evidence type="ECO:0000313" key="6">
    <source>
        <dbReference type="EMBL" id="RYR37563.1"/>
    </source>
</evidence>
<dbReference type="GO" id="GO:0004614">
    <property type="term" value="F:phosphoglucomutase activity"/>
    <property type="evidence" value="ECO:0007669"/>
    <property type="project" value="InterPro"/>
</dbReference>
<evidence type="ECO:0000313" key="7">
    <source>
        <dbReference type="Proteomes" id="UP000289738"/>
    </source>
</evidence>
<keyword evidence="2" id="KW-0479">Metal-binding</keyword>
<dbReference type="AlphaFoldDB" id="A0A445BFV8"/>
<evidence type="ECO:0000256" key="2">
    <source>
        <dbReference type="ARBA" id="ARBA00022723"/>
    </source>
</evidence>
<comment type="caution">
    <text evidence="6">The sequence shown here is derived from an EMBL/GenBank/DDBJ whole genome shotgun (WGS) entry which is preliminary data.</text>
</comment>